<dbReference type="Pfam" id="PF09912">
    <property type="entry name" value="DUF2141"/>
    <property type="match status" value="1"/>
</dbReference>
<feature type="signal peptide" evidence="1">
    <location>
        <begin position="1"/>
        <end position="20"/>
    </location>
</feature>
<proteinExistence type="predicted"/>
<gene>
    <name evidence="2" type="ORF">MKO06_08980</name>
</gene>
<sequence>MKTLIVLLAIAVGSCTLSQAQNTGNISAQVTNLTSAEGEVLFALYTADKFMKQEPDFSGKASITDGRAKVVFENVPAGTYAVVVLHDKNGNGRMDFDSSGMPMESFGTSGSNFQYGPPSWAEAKFDYEGGQKEVEIRL</sequence>
<feature type="chain" id="PRO_5040733546" evidence="1">
    <location>
        <begin position="21"/>
        <end position="138"/>
    </location>
</feature>
<dbReference type="Proteomes" id="UP001155280">
    <property type="component" value="Unassembled WGS sequence"/>
</dbReference>
<dbReference type="EMBL" id="JANCNS010000002">
    <property type="protein sequence ID" value="MCP9200039.1"/>
    <property type="molecule type" value="Genomic_DNA"/>
</dbReference>
<reference evidence="2" key="1">
    <citation type="submission" date="2022-07" db="EMBL/GenBank/DDBJ databases">
        <title>Gramela sediminis sp. nov., isolated from deep-sea sediment of the Indian Ocean.</title>
        <authorList>
            <person name="Shi H."/>
        </authorList>
    </citation>
    <scope>NUCLEOTIDE SEQUENCE</scope>
    <source>
        <strain evidence="2">GC03-9</strain>
    </source>
</reference>
<evidence type="ECO:0000313" key="2">
    <source>
        <dbReference type="EMBL" id="MCP9200039.1"/>
    </source>
</evidence>
<dbReference type="PROSITE" id="PS51257">
    <property type="entry name" value="PROKAR_LIPOPROTEIN"/>
    <property type="match status" value="1"/>
</dbReference>
<dbReference type="RefSeq" id="WP_241551849.1">
    <property type="nucleotide sequence ID" value="NZ_JANCNS010000002.1"/>
</dbReference>
<evidence type="ECO:0000313" key="3">
    <source>
        <dbReference type="Proteomes" id="UP001155280"/>
    </source>
</evidence>
<dbReference type="InterPro" id="IPR018673">
    <property type="entry name" value="DUF2141"/>
</dbReference>
<evidence type="ECO:0000256" key="1">
    <source>
        <dbReference type="SAM" id="SignalP"/>
    </source>
</evidence>
<name>A0A9X2KWV2_9FLAO</name>
<comment type="caution">
    <text evidence="2">The sequence shown here is derived from an EMBL/GenBank/DDBJ whole genome shotgun (WGS) entry which is preliminary data.</text>
</comment>
<accession>A0A9X2KWV2</accession>
<keyword evidence="3" id="KW-1185">Reference proteome</keyword>
<protein>
    <submittedName>
        <fullName evidence="2">DUF2141 domain-containing protein</fullName>
    </submittedName>
</protein>
<dbReference type="AlphaFoldDB" id="A0A9X2KWV2"/>
<organism evidence="2 3">
    <name type="scientific">Christiangramia oceanisediminis</name>
    <dbReference type="NCBI Taxonomy" id="2920386"/>
    <lineage>
        <taxon>Bacteria</taxon>
        <taxon>Pseudomonadati</taxon>
        <taxon>Bacteroidota</taxon>
        <taxon>Flavobacteriia</taxon>
        <taxon>Flavobacteriales</taxon>
        <taxon>Flavobacteriaceae</taxon>
        <taxon>Christiangramia</taxon>
    </lineage>
</organism>
<keyword evidence="1" id="KW-0732">Signal</keyword>